<dbReference type="Proteomes" id="UP000324748">
    <property type="component" value="Unassembled WGS sequence"/>
</dbReference>
<evidence type="ECO:0000313" key="2">
    <source>
        <dbReference type="EMBL" id="KAA1105414.1"/>
    </source>
</evidence>
<dbReference type="EMBL" id="VSWC01000040">
    <property type="protein sequence ID" value="KAA1105414.1"/>
    <property type="molecule type" value="Genomic_DNA"/>
</dbReference>
<evidence type="ECO:0000313" key="3">
    <source>
        <dbReference type="Proteomes" id="UP000324748"/>
    </source>
</evidence>
<sequence length="207" mass="23974">MECDWEKVNKDTYLAKRGIDSVIKSFELSDFGLLRARDLELLRVRWQRIVQDVEDLLQHAIGSGTVLHFQPLLDSIPVIKLTRLFFNKLSEPTNGEPHPLSQMSSDQLLALIKTTDYLPLELDTYITGMEYDDAKNGGIRATKVFDLVEKFQPSVKILIDHLSHKGPNAESSQNSPKKYREWYRLWSRQLSLFAGRFCTKYPLNMRN</sequence>
<dbReference type="EMBL" id="VDEP01000406">
    <property type="protein sequence ID" value="KAA1088423.1"/>
    <property type="molecule type" value="Genomic_DNA"/>
</dbReference>
<accession>A0A5B0NI57</accession>
<evidence type="ECO:0000313" key="1">
    <source>
        <dbReference type="EMBL" id="KAA1088423.1"/>
    </source>
</evidence>
<gene>
    <name evidence="2" type="ORF">PGT21_006592</name>
    <name evidence="1" type="ORF">PGTUg99_027172</name>
</gene>
<evidence type="ECO:0000313" key="4">
    <source>
        <dbReference type="Proteomes" id="UP000325313"/>
    </source>
</evidence>
<dbReference type="PANTHER" id="PTHR33069">
    <property type="entry name" value="CHROMOSOME 7, WHOLE GENOME SHOTGUN SEQUENCE-RELATED"/>
    <property type="match status" value="1"/>
</dbReference>
<name>A0A5B0NI57_PUCGR</name>
<proteinExistence type="predicted"/>
<dbReference type="AlphaFoldDB" id="A0A5B0NI57"/>
<protein>
    <submittedName>
        <fullName evidence="1">Uncharacterized protein</fullName>
    </submittedName>
</protein>
<reference evidence="3 4" key="1">
    <citation type="submission" date="2019-05" db="EMBL/GenBank/DDBJ databases">
        <title>Emergence of the Ug99 lineage of the wheat stem rust pathogen through somatic hybridization.</title>
        <authorList>
            <person name="Li F."/>
            <person name="Upadhyaya N.M."/>
            <person name="Sperschneider J."/>
            <person name="Matny O."/>
            <person name="Nguyen-Phuc H."/>
            <person name="Mago R."/>
            <person name="Raley C."/>
            <person name="Miller M.E."/>
            <person name="Silverstein K.A.T."/>
            <person name="Henningsen E."/>
            <person name="Hirsch C.D."/>
            <person name="Visser B."/>
            <person name="Pretorius Z.A."/>
            <person name="Steffenson B.J."/>
            <person name="Schwessinger B."/>
            <person name="Dodds P.N."/>
            <person name="Figueroa M."/>
        </authorList>
    </citation>
    <scope>NUCLEOTIDE SEQUENCE [LARGE SCALE GENOMIC DNA]</scope>
    <source>
        <strain evidence="2">21-0</strain>
        <strain evidence="1 4">Ug99</strain>
    </source>
</reference>
<dbReference type="PANTHER" id="PTHR33069:SF3">
    <property type="entry name" value="DYNEIN HEAVY CHAIN TAIL DOMAIN-CONTAINING PROTEIN"/>
    <property type="match status" value="1"/>
</dbReference>
<organism evidence="1 4">
    <name type="scientific">Puccinia graminis f. sp. tritici</name>
    <dbReference type="NCBI Taxonomy" id="56615"/>
    <lineage>
        <taxon>Eukaryota</taxon>
        <taxon>Fungi</taxon>
        <taxon>Dikarya</taxon>
        <taxon>Basidiomycota</taxon>
        <taxon>Pucciniomycotina</taxon>
        <taxon>Pucciniomycetes</taxon>
        <taxon>Pucciniales</taxon>
        <taxon>Pucciniaceae</taxon>
        <taxon>Puccinia</taxon>
    </lineage>
</organism>
<keyword evidence="3" id="KW-1185">Reference proteome</keyword>
<dbReference type="Proteomes" id="UP000325313">
    <property type="component" value="Unassembled WGS sequence"/>
</dbReference>
<comment type="caution">
    <text evidence="1">The sequence shown here is derived from an EMBL/GenBank/DDBJ whole genome shotgun (WGS) entry which is preliminary data.</text>
</comment>